<dbReference type="VEuPathDB" id="TriTrypDB:BCY84_11579"/>
<dbReference type="InterPro" id="IPR001353">
    <property type="entry name" value="Proteasome_sua/b"/>
</dbReference>
<evidence type="ECO:0000256" key="3">
    <source>
        <dbReference type="RuleBase" id="RU000551"/>
    </source>
</evidence>
<keyword evidence="3" id="KW-0963">Cytoplasm</keyword>
<comment type="function">
    <text evidence="3">The proteasome is a multicatalytic proteinase complex which is characterized by its ability to cleave peptides with Arg, Phe, Tyr, Leu, and Glu adjacent to the leaving group at neutral or slightly basic pH.</text>
</comment>
<dbReference type="VEuPathDB" id="TriTrypDB:ECC02_002065"/>
<evidence type="ECO:0000313" key="7">
    <source>
        <dbReference type="Proteomes" id="UP000583944"/>
    </source>
</evidence>
<dbReference type="Proteomes" id="UP000583944">
    <property type="component" value="Unassembled WGS sequence"/>
</dbReference>
<dbReference type="EMBL" id="JABDHM010000010">
    <property type="protein sequence ID" value="KAF5224761.1"/>
    <property type="molecule type" value="Genomic_DNA"/>
</dbReference>
<keyword evidence="3" id="KW-0539">Nucleus</keyword>
<keyword evidence="4" id="KW-0812">Transmembrane</keyword>
<feature type="domain" description="Proteasome alpha-type subunits" evidence="5">
    <location>
        <begin position="64"/>
        <end position="86"/>
    </location>
</feature>
<dbReference type="NCBIfam" id="NF003075">
    <property type="entry name" value="PRK03996.1"/>
    <property type="match status" value="1"/>
</dbReference>
<comment type="similarity">
    <text evidence="2 3">Belongs to the peptidase T1A family.</text>
</comment>
<dbReference type="PDB" id="9F9T">
    <property type="method" value="EM"/>
    <property type="resolution" value="2.31 A"/>
    <property type="chains" value="B/P=1-291"/>
</dbReference>
<comment type="subcellular location">
    <subcellularLocation>
        <location evidence="3">Cytoplasm</location>
    </subcellularLocation>
    <subcellularLocation>
        <location evidence="3">Nucleus</location>
    </subcellularLocation>
</comment>
<dbReference type="InterPro" id="IPR050115">
    <property type="entry name" value="Proteasome_alpha"/>
</dbReference>
<dbReference type="PROSITE" id="PS51475">
    <property type="entry name" value="PROTEASOME_ALPHA_2"/>
    <property type="match status" value="1"/>
</dbReference>
<dbReference type="Pfam" id="PF10584">
    <property type="entry name" value="Proteasome_A_N"/>
    <property type="match status" value="1"/>
</dbReference>
<keyword evidence="4" id="KW-0472">Membrane</keyword>
<evidence type="ECO:0000256" key="2">
    <source>
        <dbReference type="PROSITE-ProRule" id="PRU00808"/>
    </source>
</evidence>
<comment type="subunit">
    <text evidence="3">The 20S proteasome core is composed of 28 subunits that are arranged in four stacked rings, resulting in a barrel-shaped structure. The two end rings are each formed by seven alpha subunits, and the two central rings are each formed by seven beta subunits.</text>
</comment>
<organism evidence="6 7">
    <name type="scientific">Trypanosoma cruzi</name>
    <dbReference type="NCBI Taxonomy" id="5693"/>
    <lineage>
        <taxon>Eukaryota</taxon>
        <taxon>Discoba</taxon>
        <taxon>Euglenozoa</taxon>
        <taxon>Kinetoplastea</taxon>
        <taxon>Metakinetoplastina</taxon>
        <taxon>Trypanosomatida</taxon>
        <taxon>Trypanosomatidae</taxon>
        <taxon>Trypanosoma</taxon>
        <taxon>Schizotrypanum</taxon>
    </lineage>
</organism>
<dbReference type="InterPro" id="IPR029055">
    <property type="entry name" value="Ntn_hydrolases_N"/>
</dbReference>
<name>A0A7J6YDC7_TRYCR</name>
<evidence type="ECO:0000313" key="6">
    <source>
        <dbReference type="EMBL" id="KAF5224761.1"/>
    </source>
</evidence>
<dbReference type="SMR" id="A0A7J6YDC7"/>
<sequence>MFSAGRIHYRLFLLFGGICLARKGYYKSSRIEIYIHIYIYIVCVRRFFCYSHFVFLFFCTMSESAYGLTTFSPSGRLVQIEYATTAASKGTTALGVKAMDGVVIAAEKKTTSPLAASLTVQKVFVLDDHVGCTYSGIGPDCRVLVDAARKACQKYRLTYHEPMPVSQLVRQISSLYQEFTQSGGVRPFGCSLLVAGADSQGNHLYQVDPSGTFWAWKATSIGKGSTDAKTFLEKRYTNEMEIEDAVHTALLTLKEGFDGTMTAENTQVGRVSEGKFELFTVDQLKDYLDQI</sequence>
<evidence type="ECO:0007829" key="8">
    <source>
        <dbReference type="PDB" id="9F9P"/>
    </source>
</evidence>
<dbReference type="InterPro" id="IPR000426">
    <property type="entry name" value="Proteasome_asu_N"/>
</dbReference>
<dbReference type="AlphaFoldDB" id="A0A7J6YDC7"/>
<dbReference type="Pfam" id="PF00227">
    <property type="entry name" value="Proteasome"/>
    <property type="match status" value="1"/>
</dbReference>
<keyword evidence="4" id="KW-1133">Transmembrane helix</keyword>
<evidence type="ECO:0000256" key="4">
    <source>
        <dbReference type="SAM" id="Phobius"/>
    </source>
</evidence>
<dbReference type="PROSITE" id="PS00388">
    <property type="entry name" value="PROTEASOME_ALPHA_1"/>
    <property type="match status" value="1"/>
</dbReference>
<proteinExistence type="evidence at protein level"/>
<keyword evidence="8 9" id="KW-0002">3D-structure</keyword>
<feature type="transmembrane region" description="Helical" evidence="4">
    <location>
        <begin position="37"/>
        <end position="58"/>
    </location>
</feature>
<dbReference type="GO" id="GO:0006511">
    <property type="term" value="P:ubiquitin-dependent protein catabolic process"/>
    <property type="evidence" value="ECO:0007669"/>
    <property type="project" value="InterPro"/>
</dbReference>
<accession>A0A7J6YDC7</accession>
<dbReference type="Gene3D" id="3.60.20.10">
    <property type="entry name" value="Glutamine Phosphoribosylpyrophosphate, subunit 1, domain 1"/>
    <property type="match status" value="1"/>
</dbReference>
<keyword evidence="1 2" id="KW-0647">Proteasome</keyword>
<dbReference type="GO" id="GO:0019773">
    <property type="term" value="C:proteasome core complex, alpha-subunit complex"/>
    <property type="evidence" value="ECO:0007669"/>
    <property type="project" value="UniProtKB-UniRule"/>
</dbReference>
<evidence type="ECO:0000259" key="5">
    <source>
        <dbReference type="PROSITE" id="PS00388"/>
    </source>
</evidence>
<comment type="caution">
    <text evidence="6">The sequence shown here is derived from an EMBL/GenBank/DDBJ whole genome shotgun (WGS) entry which is preliminary data.</text>
</comment>
<dbReference type="CDD" id="cd03750">
    <property type="entry name" value="proteasome_alpha_type_2"/>
    <property type="match status" value="1"/>
</dbReference>
<dbReference type="GO" id="GO:0005634">
    <property type="term" value="C:nucleus"/>
    <property type="evidence" value="ECO:0007669"/>
    <property type="project" value="UniProtKB-SubCell"/>
</dbReference>
<evidence type="ECO:0007829" key="9">
    <source>
        <dbReference type="PDB" id="9F9T"/>
    </source>
</evidence>
<gene>
    <name evidence="6" type="ORF">ECC02_002065</name>
</gene>
<dbReference type="GO" id="GO:0005737">
    <property type="term" value="C:cytoplasm"/>
    <property type="evidence" value="ECO:0007669"/>
    <property type="project" value="UniProtKB-SubCell"/>
</dbReference>
<dbReference type="PDB" id="9F9P">
    <property type="method" value="EM"/>
    <property type="resolution" value="2.25 A"/>
    <property type="chains" value="B/P=61-291"/>
</dbReference>
<evidence type="ECO:0000256" key="1">
    <source>
        <dbReference type="ARBA" id="ARBA00022942"/>
    </source>
</evidence>
<dbReference type="InterPro" id="IPR023332">
    <property type="entry name" value="Proteasome_alpha-type"/>
</dbReference>
<dbReference type="SUPFAM" id="SSF56235">
    <property type="entry name" value="N-terminal nucleophile aminohydrolases (Ntn hydrolases)"/>
    <property type="match status" value="1"/>
</dbReference>
<reference evidence="6 7" key="1">
    <citation type="journal article" date="2019" name="Genome Biol. Evol.">
        <title>Nanopore Sequencing Significantly Improves Genome Assembly of the Protozoan Parasite Trypanosoma cruzi.</title>
        <authorList>
            <person name="Diaz-Viraque F."/>
            <person name="Pita S."/>
            <person name="Greif G."/>
            <person name="de Souza R.C.M."/>
            <person name="Iraola G."/>
            <person name="Robello C."/>
        </authorList>
    </citation>
    <scope>NUCLEOTIDE SEQUENCE [LARGE SCALE GENOMIC DNA]</scope>
    <source>
        <strain evidence="6 7">Berenice</strain>
    </source>
</reference>
<reference evidence="8 9" key="2">
    <citation type="journal article" date="2025" name="J. Biol. Chem.">
        <title>Pharmacological and structural understanding of the Trypanosoma cruzi proteasome provides key insights for developing site-specific inhibitors.</title>
        <authorList>
            <person name="Eadsforth T.C."/>
            <person name="Torrie L.S."/>
            <person name="Rowland P."/>
            <person name="Edgar E.V."/>
            <person name="MacLean L.M."/>
            <person name="Paterson C."/>
            <person name="Robinson D.A."/>
            <person name="Shepherd S.M."/>
            <person name="Thomas J."/>
            <person name="Thomas M.G."/>
            <person name="Gray D.W."/>
            <person name="Postis V.L.G."/>
            <person name="De Rycker M."/>
        </authorList>
    </citation>
    <scope>STRUCTURE BY ELECTRON MICROSCOPY (2.25 ANGSTROMS) OF 61-291</scope>
</reference>
<protein>
    <recommendedName>
        <fullName evidence="3">Proteasome subunit alpha type</fullName>
    </recommendedName>
</protein>
<dbReference type="SMART" id="SM00948">
    <property type="entry name" value="Proteasome_A_N"/>
    <property type="match status" value="1"/>
</dbReference>
<dbReference type="PANTHER" id="PTHR11599">
    <property type="entry name" value="PROTEASOME SUBUNIT ALPHA/BETA"/>
    <property type="match status" value="1"/>
</dbReference>